<keyword evidence="4" id="KW-0408">Iron</keyword>
<dbReference type="GO" id="GO:0043546">
    <property type="term" value="F:molybdopterin cofactor binding"/>
    <property type="evidence" value="ECO:0007669"/>
    <property type="project" value="InterPro"/>
</dbReference>
<feature type="domain" description="4Fe-4S Mo/W bis-MGD-type" evidence="6">
    <location>
        <begin position="3"/>
        <end position="59"/>
    </location>
</feature>
<dbReference type="GO" id="GO:0046872">
    <property type="term" value="F:metal ion binding"/>
    <property type="evidence" value="ECO:0007669"/>
    <property type="project" value="UniProtKB-KW"/>
</dbReference>
<dbReference type="InterPro" id="IPR006655">
    <property type="entry name" value="Mopterin_OxRdtase_prok_CS"/>
</dbReference>
<dbReference type="Pfam" id="PF04879">
    <property type="entry name" value="Molybdop_Fe4S4"/>
    <property type="match status" value="1"/>
</dbReference>
<dbReference type="GO" id="GO:0015942">
    <property type="term" value="P:formate metabolic process"/>
    <property type="evidence" value="ECO:0007669"/>
    <property type="project" value="InterPro"/>
</dbReference>
<dbReference type="InterPro" id="IPR041924">
    <property type="entry name" value="Formate_Dh-H_N"/>
</dbReference>
<gene>
    <name evidence="7" type="ORF">ENG14_03965</name>
</gene>
<evidence type="ECO:0000256" key="2">
    <source>
        <dbReference type="ARBA" id="ARBA00022723"/>
    </source>
</evidence>
<dbReference type="InterPro" id="IPR006657">
    <property type="entry name" value="MoPterin_dinucl-bd_dom"/>
</dbReference>
<dbReference type="Pfam" id="PF01568">
    <property type="entry name" value="Molydop_binding"/>
    <property type="match status" value="1"/>
</dbReference>
<dbReference type="InterPro" id="IPR006656">
    <property type="entry name" value="Mopterin_OxRdtase"/>
</dbReference>
<dbReference type="Gene3D" id="2.20.25.90">
    <property type="entry name" value="ADC-like domains"/>
    <property type="match status" value="1"/>
</dbReference>
<dbReference type="EMBL" id="DQZW01000189">
    <property type="protein sequence ID" value="HDL90041.1"/>
    <property type="molecule type" value="Genomic_DNA"/>
</dbReference>
<evidence type="ECO:0000256" key="3">
    <source>
        <dbReference type="ARBA" id="ARBA00023002"/>
    </source>
</evidence>
<dbReference type="Pfam" id="PF00384">
    <property type="entry name" value="Molybdopterin"/>
    <property type="match status" value="1"/>
</dbReference>
<keyword evidence="5" id="KW-0411">Iron-sulfur</keyword>
<accession>A0A7C1B1J4</accession>
<dbReference type="Gene3D" id="3.40.50.740">
    <property type="match status" value="1"/>
</dbReference>
<keyword evidence="3" id="KW-0560">Oxidoreductase</keyword>
<dbReference type="PROSITE" id="PS51669">
    <property type="entry name" value="4FE4S_MOW_BIS_MGD"/>
    <property type="match status" value="1"/>
</dbReference>
<dbReference type="FunFam" id="3.40.228.10:FF:000002">
    <property type="entry name" value="Formate dehydrogenase subunit alpha"/>
    <property type="match status" value="1"/>
</dbReference>
<dbReference type="CDD" id="cd02753">
    <property type="entry name" value="MopB_Formate-Dh-H"/>
    <property type="match status" value="1"/>
</dbReference>
<dbReference type="Gene3D" id="2.40.40.20">
    <property type="match status" value="1"/>
</dbReference>
<dbReference type="SUPFAM" id="SSF53706">
    <property type="entry name" value="Formate dehydrogenase/DMSO reductase, domains 1-3"/>
    <property type="match status" value="1"/>
</dbReference>
<dbReference type="InterPro" id="IPR006478">
    <property type="entry name" value="Formate_DH_asu"/>
</dbReference>
<reference evidence="7" key="1">
    <citation type="journal article" date="2020" name="mSystems">
        <title>Genome- and Community-Level Interaction Insights into Carbon Utilization and Element Cycling Functions of Hydrothermarchaeota in Hydrothermal Sediment.</title>
        <authorList>
            <person name="Zhou Z."/>
            <person name="Liu Y."/>
            <person name="Xu W."/>
            <person name="Pan J."/>
            <person name="Luo Z.H."/>
            <person name="Li M."/>
        </authorList>
    </citation>
    <scope>NUCLEOTIDE SEQUENCE [LARGE SCALE GENOMIC DNA]</scope>
    <source>
        <strain evidence="7">HyVt-19</strain>
    </source>
</reference>
<dbReference type="AlphaFoldDB" id="A0A7C1B1J4"/>
<protein>
    <submittedName>
        <fullName evidence="7">Formate dehydrogenase subunit alpha</fullName>
    </submittedName>
</protein>
<dbReference type="GO" id="GO:0008863">
    <property type="term" value="F:formate dehydrogenase (NAD+) activity"/>
    <property type="evidence" value="ECO:0007669"/>
    <property type="project" value="InterPro"/>
</dbReference>
<dbReference type="InterPro" id="IPR006963">
    <property type="entry name" value="Mopterin_OxRdtase_4Fe-4S_dom"/>
</dbReference>
<evidence type="ECO:0000313" key="7">
    <source>
        <dbReference type="EMBL" id="HDL90041.1"/>
    </source>
</evidence>
<dbReference type="GO" id="GO:0022904">
    <property type="term" value="P:respiratory electron transport chain"/>
    <property type="evidence" value="ECO:0007669"/>
    <property type="project" value="TreeGrafter"/>
</dbReference>
<feature type="non-terminal residue" evidence="7">
    <location>
        <position position="685"/>
    </location>
</feature>
<proteinExistence type="predicted"/>
<evidence type="ECO:0000256" key="5">
    <source>
        <dbReference type="ARBA" id="ARBA00023014"/>
    </source>
</evidence>
<dbReference type="InterPro" id="IPR041925">
    <property type="entry name" value="CT_Formate-Dh_H"/>
</dbReference>
<dbReference type="SUPFAM" id="SSF50692">
    <property type="entry name" value="ADC-like"/>
    <property type="match status" value="1"/>
</dbReference>
<evidence type="ECO:0000256" key="1">
    <source>
        <dbReference type="ARBA" id="ARBA00022485"/>
    </source>
</evidence>
<evidence type="ECO:0000256" key="4">
    <source>
        <dbReference type="ARBA" id="ARBA00023004"/>
    </source>
</evidence>
<dbReference type="InterPro" id="IPR027467">
    <property type="entry name" value="MopterinOxRdtase_cofactor_BS"/>
</dbReference>
<dbReference type="PROSITE" id="PS00551">
    <property type="entry name" value="MOLYBDOPTERIN_PROK_1"/>
    <property type="match status" value="1"/>
</dbReference>
<dbReference type="NCBIfam" id="TIGR01591">
    <property type="entry name" value="Fdh-alpha"/>
    <property type="match status" value="1"/>
</dbReference>
<name>A0A7C1B1J4_9BACT</name>
<dbReference type="InterPro" id="IPR050123">
    <property type="entry name" value="Prok_molybdopt-oxidoreductase"/>
</dbReference>
<evidence type="ECO:0000259" key="6">
    <source>
        <dbReference type="PROSITE" id="PS51669"/>
    </source>
</evidence>
<dbReference type="PROSITE" id="PS00932">
    <property type="entry name" value="MOLYBDOPTERIN_PROK_3"/>
    <property type="match status" value="1"/>
</dbReference>
<dbReference type="PANTHER" id="PTHR43105:SF14">
    <property type="entry name" value="FORMATE DEHYDROGENASE H"/>
    <property type="match status" value="1"/>
</dbReference>
<organism evidence="7">
    <name type="scientific">Thermodesulforhabdus norvegica</name>
    <dbReference type="NCBI Taxonomy" id="39841"/>
    <lineage>
        <taxon>Bacteria</taxon>
        <taxon>Pseudomonadati</taxon>
        <taxon>Thermodesulfobacteriota</taxon>
        <taxon>Syntrophobacteria</taxon>
        <taxon>Syntrophobacterales</taxon>
        <taxon>Thermodesulforhabdaceae</taxon>
        <taxon>Thermodesulforhabdus</taxon>
    </lineage>
</organism>
<dbReference type="GO" id="GO:0051539">
    <property type="term" value="F:4 iron, 4 sulfur cluster binding"/>
    <property type="evidence" value="ECO:0007669"/>
    <property type="project" value="UniProtKB-KW"/>
</dbReference>
<dbReference type="GO" id="GO:0003954">
    <property type="term" value="F:NADH dehydrogenase activity"/>
    <property type="evidence" value="ECO:0007669"/>
    <property type="project" value="TreeGrafter"/>
</dbReference>
<dbReference type="GO" id="GO:0016020">
    <property type="term" value="C:membrane"/>
    <property type="evidence" value="ECO:0007669"/>
    <property type="project" value="TreeGrafter"/>
</dbReference>
<dbReference type="CDD" id="cd02790">
    <property type="entry name" value="MopB_CT_Formate-Dh_H"/>
    <property type="match status" value="1"/>
</dbReference>
<dbReference type="Proteomes" id="UP000886355">
    <property type="component" value="Unassembled WGS sequence"/>
</dbReference>
<keyword evidence="1" id="KW-0004">4Fe-4S</keyword>
<dbReference type="Gene3D" id="3.40.228.10">
    <property type="entry name" value="Dimethylsulfoxide Reductase, domain 2"/>
    <property type="match status" value="1"/>
</dbReference>
<comment type="caution">
    <text evidence="7">The sequence shown here is derived from an EMBL/GenBank/DDBJ whole genome shotgun (WGS) entry which is preliminary data.</text>
</comment>
<dbReference type="InterPro" id="IPR009010">
    <property type="entry name" value="Asp_de-COase-like_dom_sf"/>
</dbReference>
<dbReference type="PANTHER" id="PTHR43105">
    <property type="entry name" value="RESPIRATORY NITRATE REDUCTASE"/>
    <property type="match status" value="1"/>
</dbReference>
<keyword evidence="2" id="KW-0479">Metal-binding</keyword>
<sequence>MPFDIVQTTCPFCGTGCNMYLEVLDDEIIGVNPVRKHPVSRGRLCVLGRNAHRFVRHPERLTKPLKKVDGNFVEISWEQAIDEIASRLSKVKENHGSDAIGVFSSAKCTNEENYLMMKFARAVLGTNNVDHCARLCHASTVTGLAASFGAGAMTNSIPEISDTNCMLITGSNPTSQHPIIAGWMLEAKERGAKLIVIDPRRIPISLHADLCLPIRPGTNIALFNGLAHVIIKKGLVDEAFIKERTEGFEELEKKVQEYDPERVSKITGVDASLIEKAALMYAEAEKAMIFYAMGITQHSSGTDNVKAIANLAMLTGNVGRPSTGVNPLRGQNNVQGACDMGALPNVFSGYQPVSDDASRQKFENAWGVKLPSSPGLTVVEMTDAALRGDMKAMIIMGENPAITDPDISHVSRALDALDLLVVIDIFMTETAKHADYVLPAATFAEKDGTFTNTDRRVQRVRSALKPVGESKPDWEIICALAKALGSAGFSYESPEEVMEEIRKLTPSYAGISYGRLEAGENIQWPCPSEEHPGTPYLHKDGFPRGKGRFFGIDHVPSKELPDDKYPFIMTTGRVPFHWHSGSVTRRIDMLDREVPTGFVTISFEDAERLGIQNGDEVTVSSRRGSIRVRAMVSGDVKPGVVFVPMHFAECDANELTSHEGLDPVAKLPGFKGCPVKIEKQTRDVR</sequence>
<dbReference type="SMART" id="SM00926">
    <property type="entry name" value="Molybdop_Fe4S4"/>
    <property type="match status" value="1"/>
</dbReference>
<dbReference type="PROSITE" id="PS00490">
    <property type="entry name" value="MOLYBDOPTERIN_PROK_2"/>
    <property type="match status" value="1"/>
</dbReference>